<reference evidence="2 3" key="1">
    <citation type="submission" date="2018-12" db="EMBL/GenBank/DDBJ databases">
        <title>Rubrispira sanarue gen. nov., sp., nov., a member of the order Silvanigrellales, isolated from a brackish lake in Hamamatsu Japan.</title>
        <authorList>
            <person name="Maejima Y."/>
            <person name="Iino T."/>
            <person name="Muraguchi Y."/>
            <person name="Fukuda K."/>
            <person name="Nojiri H."/>
            <person name="Ohkuma M."/>
            <person name="Moriuchi R."/>
            <person name="Dohra H."/>
            <person name="Kimbara K."/>
            <person name="Shintani M."/>
        </authorList>
    </citation>
    <scope>NUCLEOTIDE SEQUENCE [LARGE SCALE GENOMIC DNA]</scope>
    <source>
        <strain evidence="2 3">RF1110005</strain>
    </source>
</reference>
<evidence type="ECO:0000256" key="1">
    <source>
        <dbReference type="SAM" id="SignalP"/>
    </source>
</evidence>
<dbReference type="RefSeq" id="WP_130608295.1">
    <property type="nucleotide sequence ID" value="NZ_AP019368.1"/>
</dbReference>
<keyword evidence="1" id="KW-0732">Signal</keyword>
<dbReference type="KEGG" id="sbf:JCM31447_15500"/>
<dbReference type="EMBL" id="AP019368">
    <property type="protein sequence ID" value="BBH53107.1"/>
    <property type="molecule type" value="Genomic_DNA"/>
</dbReference>
<dbReference type="OrthoDB" id="7026228at2"/>
<name>A0A4V0P2G1_FLUSA</name>
<organism evidence="2 3">
    <name type="scientific">Fluviispira sanaruensis</name>
    <dbReference type="NCBI Taxonomy" id="2493639"/>
    <lineage>
        <taxon>Bacteria</taxon>
        <taxon>Pseudomonadati</taxon>
        <taxon>Bdellovibrionota</taxon>
        <taxon>Oligoflexia</taxon>
        <taxon>Silvanigrellales</taxon>
        <taxon>Silvanigrellaceae</taxon>
        <taxon>Fluviispira</taxon>
    </lineage>
</organism>
<feature type="signal peptide" evidence="1">
    <location>
        <begin position="1"/>
        <end position="18"/>
    </location>
</feature>
<proteinExistence type="predicted"/>
<evidence type="ECO:0000313" key="2">
    <source>
        <dbReference type="EMBL" id="BBH53107.1"/>
    </source>
</evidence>
<protein>
    <submittedName>
        <fullName evidence="2">Uncharacterized protein</fullName>
    </submittedName>
</protein>
<evidence type="ECO:0000313" key="3">
    <source>
        <dbReference type="Proteomes" id="UP000291236"/>
    </source>
</evidence>
<gene>
    <name evidence="2" type="ORF">JCM31447_15500</name>
</gene>
<keyword evidence="3" id="KW-1185">Reference proteome</keyword>
<dbReference type="Proteomes" id="UP000291236">
    <property type="component" value="Chromosome"/>
</dbReference>
<sequence>MKKIITLSLLLTFSSAYSANNSQNQTIYSMNANEAIQFINKQKKFIITFIGFSGAGYEDKNEMLAYARKELKEHLEHHGLENTIVSIGATAEGIGEVYPLAKEMGFNTLGIVSSEAKKYNVPLSISADIVIYVTDSYWGGFLPEKQNTLSPTSQIVVNTADKVIAIGGGAVGRDEMLSSIQSGKNWSFYFAEMNRLKAINSAHSKNLAPPDDFSGETFRGLYEKGYL</sequence>
<dbReference type="AlphaFoldDB" id="A0A4V0P2G1"/>
<feature type="chain" id="PRO_5020230914" evidence="1">
    <location>
        <begin position="19"/>
        <end position="227"/>
    </location>
</feature>
<accession>A0A4V0P2G1</accession>